<dbReference type="InterPro" id="IPR050381">
    <property type="entry name" value="SLX1_endonuclease"/>
</dbReference>
<evidence type="ECO:0000313" key="2">
    <source>
        <dbReference type="EMBL" id="CAK7330980.1"/>
    </source>
</evidence>
<evidence type="ECO:0000313" key="3">
    <source>
        <dbReference type="Proteomes" id="UP001314170"/>
    </source>
</evidence>
<dbReference type="InterPro" id="IPR000305">
    <property type="entry name" value="GIY-YIG_endonuc"/>
</dbReference>
<dbReference type="Pfam" id="PF01541">
    <property type="entry name" value="GIY-YIG"/>
    <property type="match status" value="1"/>
</dbReference>
<feature type="domain" description="GIY-YIG" evidence="1">
    <location>
        <begin position="9"/>
        <end position="57"/>
    </location>
</feature>
<proteinExistence type="predicted"/>
<accession>A0AAV1R8Y0</accession>
<name>A0AAV1R8Y0_9ROSI</name>
<dbReference type="PANTHER" id="PTHR20208:SF13">
    <property type="entry name" value="STRUCTURE-SPECIFIC ENDONUCLEASE SUBUNIT SLX1"/>
    <property type="match status" value="1"/>
</dbReference>
<gene>
    <name evidence="2" type="ORF">DCAF_LOCUS8237</name>
</gene>
<keyword evidence="3" id="KW-1185">Reference proteome</keyword>
<sequence>MVSDLPYFLKQHNGELKGGAKASRAGRPWICACIIHGFNDQSEACEFESKWKSFSKTLPRKRIDGDQMKQSSQDSHRLLQHRKTALDRVEVIALFVDNIAYHSYHDLIIDIDRSKDVRGKVMKLPGCAFQIIIVSNNIKIVYGCGSNRSSQLSRFKAVEEKGICEVPILIFDSCWDFKAGLPFIVNQLTLLRLRLHTFSSSYVLLL</sequence>
<protein>
    <recommendedName>
        <fullName evidence="1">GIY-YIG domain-containing protein</fullName>
    </recommendedName>
</protein>
<evidence type="ECO:0000259" key="1">
    <source>
        <dbReference type="Pfam" id="PF01541"/>
    </source>
</evidence>
<dbReference type="AlphaFoldDB" id="A0AAV1R8Y0"/>
<dbReference type="InterPro" id="IPR035901">
    <property type="entry name" value="GIY-YIG_endonuc_sf"/>
</dbReference>
<dbReference type="EMBL" id="CAWUPB010000913">
    <property type="protein sequence ID" value="CAK7330980.1"/>
    <property type="molecule type" value="Genomic_DNA"/>
</dbReference>
<organism evidence="2 3">
    <name type="scientific">Dovyalis caffra</name>
    <dbReference type="NCBI Taxonomy" id="77055"/>
    <lineage>
        <taxon>Eukaryota</taxon>
        <taxon>Viridiplantae</taxon>
        <taxon>Streptophyta</taxon>
        <taxon>Embryophyta</taxon>
        <taxon>Tracheophyta</taxon>
        <taxon>Spermatophyta</taxon>
        <taxon>Magnoliopsida</taxon>
        <taxon>eudicotyledons</taxon>
        <taxon>Gunneridae</taxon>
        <taxon>Pentapetalae</taxon>
        <taxon>rosids</taxon>
        <taxon>fabids</taxon>
        <taxon>Malpighiales</taxon>
        <taxon>Salicaceae</taxon>
        <taxon>Flacourtieae</taxon>
        <taxon>Dovyalis</taxon>
    </lineage>
</organism>
<comment type="caution">
    <text evidence="2">The sequence shown here is derived from an EMBL/GenBank/DDBJ whole genome shotgun (WGS) entry which is preliminary data.</text>
</comment>
<dbReference type="Proteomes" id="UP001314170">
    <property type="component" value="Unassembled WGS sequence"/>
</dbReference>
<reference evidence="2 3" key="1">
    <citation type="submission" date="2024-01" db="EMBL/GenBank/DDBJ databases">
        <authorList>
            <person name="Waweru B."/>
        </authorList>
    </citation>
    <scope>NUCLEOTIDE SEQUENCE [LARGE SCALE GENOMIC DNA]</scope>
</reference>
<dbReference type="Gene3D" id="3.40.1440.10">
    <property type="entry name" value="GIY-YIG endonuclease"/>
    <property type="match status" value="1"/>
</dbReference>
<dbReference type="PANTHER" id="PTHR20208">
    <property type="entry name" value="STRUCTURE-SPECIFIC ENDONUCLEASE SUBUNIT SLX1"/>
    <property type="match status" value="1"/>
</dbReference>